<evidence type="ECO:0000313" key="4">
    <source>
        <dbReference type="Proteomes" id="UP000281708"/>
    </source>
</evidence>
<dbReference type="InterPro" id="IPR036265">
    <property type="entry name" value="HIT-like_sf"/>
</dbReference>
<feature type="domain" description="HIT" evidence="2">
    <location>
        <begin position="16"/>
        <end position="124"/>
    </location>
</feature>
<evidence type="ECO:0000259" key="2">
    <source>
        <dbReference type="PROSITE" id="PS51084"/>
    </source>
</evidence>
<organism evidence="3 4">
    <name type="scientific">Nocardioides mangrovicus</name>
    <dbReference type="NCBI Taxonomy" id="2478913"/>
    <lineage>
        <taxon>Bacteria</taxon>
        <taxon>Bacillati</taxon>
        <taxon>Actinomycetota</taxon>
        <taxon>Actinomycetes</taxon>
        <taxon>Propionibacteriales</taxon>
        <taxon>Nocardioidaceae</taxon>
        <taxon>Nocardioides</taxon>
    </lineage>
</organism>
<dbReference type="Gene3D" id="3.30.428.10">
    <property type="entry name" value="HIT-like"/>
    <property type="match status" value="1"/>
</dbReference>
<dbReference type="Proteomes" id="UP000281708">
    <property type="component" value="Unassembled WGS sequence"/>
</dbReference>
<evidence type="ECO:0000313" key="3">
    <source>
        <dbReference type="EMBL" id="RLV49230.1"/>
    </source>
</evidence>
<accession>A0A3L8P1A9</accession>
<dbReference type="GO" id="GO:0016787">
    <property type="term" value="F:hydrolase activity"/>
    <property type="evidence" value="ECO:0007669"/>
    <property type="project" value="UniProtKB-KW"/>
</dbReference>
<protein>
    <submittedName>
        <fullName evidence="3">Diadenosine tetraphosphate hydrolase</fullName>
    </submittedName>
</protein>
<dbReference type="PROSITE" id="PS51084">
    <property type="entry name" value="HIT_2"/>
    <property type="match status" value="1"/>
</dbReference>
<comment type="caution">
    <text evidence="1">Lacks conserved residue(s) required for the propagation of feature annotation.</text>
</comment>
<dbReference type="SUPFAM" id="SSF54197">
    <property type="entry name" value="HIT-like"/>
    <property type="match status" value="1"/>
</dbReference>
<dbReference type="AlphaFoldDB" id="A0A3L8P1A9"/>
<gene>
    <name evidence="3" type="ORF">D9V37_11815</name>
</gene>
<comment type="caution">
    <text evidence="3">The sequence shown here is derived from an EMBL/GenBank/DDBJ whole genome shotgun (WGS) entry which is preliminary data.</text>
</comment>
<keyword evidence="4" id="KW-1185">Reference proteome</keyword>
<name>A0A3L8P1A9_9ACTN</name>
<keyword evidence="3" id="KW-0378">Hydrolase</keyword>
<dbReference type="EMBL" id="RDBE01000007">
    <property type="protein sequence ID" value="RLV49230.1"/>
    <property type="molecule type" value="Genomic_DNA"/>
</dbReference>
<evidence type="ECO:0000256" key="1">
    <source>
        <dbReference type="PROSITE-ProRule" id="PRU00464"/>
    </source>
</evidence>
<dbReference type="RefSeq" id="WP_121806332.1">
    <property type="nucleotide sequence ID" value="NZ_RDBE01000007.1"/>
</dbReference>
<sequence>MARSCQGEPVDFREDRIGSALRGENPTVLARLPAAFAVIGDVQWLPGYCVLLSDDPAATRLSDLAPDARLAFLASMERLGSAVEQVCGALDPAFRRVNLEILGNTDPFLHAHVWPRYDWEPPELVGHPVWLYPHERWQDPATALGPQHAELRAALAVVLSG</sequence>
<dbReference type="OrthoDB" id="9784774at2"/>
<dbReference type="InterPro" id="IPR011146">
    <property type="entry name" value="HIT-like"/>
</dbReference>
<reference evidence="3 4" key="1">
    <citation type="submission" date="2018-10" db="EMBL/GenBank/DDBJ databases">
        <title>Marmoricola sp. 4Q3S-7 whole genome shotgun sequence.</title>
        <authorList>
            <person name="Li F."/>
        </authorList>
    </citation>
    <scope>NUCLEOTIDE SEQUENCE [LARGE SCALE GENOMIC DNA]</scope>
    <source>
        <strain evidence="3 4">4Q3S-7</strain>
    </source>
</reference>
<proteinExistence type="predicted"/>